<proteinExistence type="predicted"/>
<dbReference type="GO" id="GO:0004519">
    <property type="term" value="F:endonuclease activity"/>
    <property type="evidence" value="ECO:0007669"/>
    <property type="project" value="UniProtKB-KW"/>
</dbReference>
<evidence type="ECO:0000256" key="2">
    <source>
        <dbReference type="SAM" id="Phobius"/>
    </source>
</evidence>
<feature type="transmembrane region" description="Helical" evidence="2">
    <location>
        <begin position="62"/>
        <end position="84"/>
    </location>
</feature>
<keyword evidence="2" id="KW-0472">Membrane</keyword>
<reference evidence="4 5" key="1">
    <citation type="submission" date="2024-06" db="EMBL/GenBank/DDBJ databases">
        <title>Genomic Encyclopedia of Type Strains, Phase IV (KMG-IV): sequencing the most valuable type-strain genomes for metagenomic binning, comparative biology and taxonomic classification.</title>
        <authorList>
            <person name="Goeker M."/>
        </authorList>
    </citation>
    <scope>NUCLEOTIDE SEQUENCE [LARGE SCALE GENOMIC DNA]</scope>
    <source>
        <strain evidence="4 5">DSM 27865</strain>
    </source>
</reference>
<feature type="domain" description="Endonuclease/exonuclease/phosphatase" evidence="3">
    <location>
        <begin position="106"/>
        <end position="306"/>
    </location>
</feature>
<dbReference type="Gene3D" id="3.60.10.10">
    <property type="entry name" value="Endonuclease/exonuclease/phosphatase"/>
    <property type="match status" value="1"/>
</dbReference>
<gene>
    <name evidence="4" type="ORF">ABID37_000925</name>
</gene>
<comment type="caution">
    <text evidence="4">The sequence shown here is derived from an EMBL/GenBank/DDBJ whole genome shotgun (WGS) entry which is preliminary data.</text>
</comment>
<evidence type="ECO:0000313" key="4">
    <source>
        <dbReference type="EMBL" id="MET3790734.1"/>
    </source>
</evidence>
<feature type="transmembrane region" description="Helical" evidence="2">
    <location>
        <begin position="7"/>
        <end position="26"/>
    </location>
</feature>
<evidence type="ECO:0000313" key="5">
    <source>
        <dbReference type="Proteomes" id="UP001549076"/>
    </source>
</evidence>
<feature type="region of interest" description="Disordered" evidence="1">
    <location>
        <begin position="315"/>
        <end position="338"/>
    </location>
</feature>
<accession>A0ABV2MVA3</accession>
<sequence length="338" mass="36870">MTRSIRPLLLPCMIAASLGLMLGFFGSLHPAFDSFAHFRVHLAAVTAVLALVLLFSPYRVLALSALVFATSAFSSTTAAMRLPFGMAATAFPIKPADQAVYRLMELNLRYDNAAPEKVLSLIGRVQPDVVTLSEVSEMWEEKLNLLQSAYPNRIMCESRDPRFGVAVLSRRPFADGGEPSCHRLLSLTVTSVDFGGVAVDIGSLHLGWPWPFPQAEQIADLRQPLSTLRDNAILAGDLNSTPWSAAAHDIAEAGGFAIVPSPGPTWIDRRLPHALLFAGLPIDNVFAKGDITVHSIERLEPVGSDHMPLLVEFSLRPQPEEPEDERETATVSREQLRG</sequence>
<keyword evidence="4" id="KW-0255">Endonuclease</keyword>
<keyword evidence="4" id="KW-0540">Nuclease</keyword>
<dbReference type="RefSeq" id="WP_354192929.1">
    <property type="nucleotide sequence ID" value="NZ_JBEPML010000002.1"/>
</dbReference>
<dbReference type="EMBL" id="JBEPML010000002">
    <property type="protein sequence ID" value="MET3790734.1"/>
    <property type="molecule type" value="Genomic_DNA"/>
</dbReference>
<dbReference type="InterPro" id="IPR005135">
    <property type="entry name" value="Endo/exonuclease/phosphatase"/>
</dbReference>
<keyword evidence="2" id="KW-1133">Transmembrane helix</keyword>
<dbReference type="InterPro" id="IPR036691">
    <property type="entry name" value="Endo/exonu/phosph_ase_sf"/>
</dbReference>
<dbReference type="Pfam" id="PF03372">
    <property type="entry name" value="Exo_endo_phos"/>
    <property type="match status" value="1"/>
</dbReference>
<name>A0ABV2MVA3_9HYPH</name>
<evidence type="ECO:0000259" key="3">
    <source>
        <dbReference type="Pfam" id="PF03372"/>
    </source>
</evidence>
<keyword evidence="4" id="KW-0378">Hydrolase</keyword>
<dbReference type="SUPFAM" id="SSF56219">
    <property type="entry name" value="DNase I-like"/>
    <property type="match status" value="1"/>
</dbReference>
<feature type="transmembrane region" description="Helical" evidence="2">
    <location>
        <begin position="38"/>
        <end position="55"/>
    </location>
</feature>
<evidence type="ECO:0000256" key="1">
    <source>
        <dbReference type="SAM" id="MobiDB-lite"/>
    </source>
</evidence>
<keyword evidence="5" id="KW-1185">Reference proteome</keyword>
<protein>
    <submittedName>
        <fullName evidence="4">Endonuclease/exonuclease/phosphatase (EEP) superfamily protein YafD</fullName>
    </submittedName>
</protein>
<feature type="compositionally biased region" description="Polar residues" evidence="1">
    <location>
        <begin position="329"/>
        <end position="338"/>
    </location>
</feature>
<organism evidence="4 5">
    <name type="scientific">Aquamicrobium terrae</name>
    <dbReference type="NCBI Taxonomy" id="1324945"/>
    <lineage>
        <taxon>Bacteria</taxon>
        <taxon>Pseudomonadati</taxon>
        <taxon>Pseudomonadota</taxon>
        <taxon>Alphaproteobacteria</taxon>
        <taxon>Hyphomicrobiales</taxon>
        <taxon>Phyllobacteriaceae</taxon>
        <taxon>Aquamicrobium</taxon>
    </lineage>
</organism>
<dbReference type="Proteomes" id="UP001549076">
    <property type="component" value="Unassembled WGS sequence"/>
</dbReference>
<keyword evidence="2" id="KW-0812">Transmembrane</keyword>